<protein>
    <submittedName>
        <fullName evidence="1">Uncharacterized protein</fullName>
    </submittedName>
</protein>
<organism evidence="1 2">
    <name type="scientific">Geobacter soli</name>
    <dbReference type="NCBI Taxonomy" id="1510391"/>
    <lineage>
        <taxon>Bacteria</taxon>
        <taxon>Pseudomonadati</taxon>
        <taxon>Thermodesulfobacteriota</taxon>
        <taxon>Desulfuromonadia</taxon>
        <taxon>Geobacterales</taxon>
        <taxon>Geobacteraceae</taxon>
        <taxon>Geobacter</taxon>
    </lineage>
</organism>
<reference evidence="1 2" key="1">
    <citation type="submission" date="2015-01" db="EMBL/GenBank/DDBJ databases">
        <title>Genome sequence of the anaerobic bacterium Geobacter soli GSS01, a dissimilatory Fe(III) reducer from soil.</title>
        <authorList>
            <person name="Yang G."/>
            <person name="Zhou S."/>
        </authorList>
    </citation>
    <scope>NUCLEOTIDE SEQUENCE [LARGE SCALE GENOMIC DNA]</scope>
    <source>
        <strain evidence="1 2">GSS01</strain>
    </source>
</reference>
<proteinExistence type="predicted"/>
<dbReference type="EMBL" id="JXBL01000001">
    <property type="protein sequence ID" value="KIE41807.1"/>
    <property type="molecule type" value="Genomic_DNA"/>
</dbReference>
<dbReference type="Proteomes" id="UP000031433">
    <property type="component" value="Unassembled WGS sequence"/>
</dbReference>
<dbReference type="RefSeq" id="WP_039643780.1">
    <property type="nucleotide sequence ID" value="NZ_JXBL01000001.1"/>
</dbReference>
<comment type="caution">
    <text evidence="1">The sequence shown here is derived from an EMBL/GenBank/DDBJ whole genome shotgun (WGS) entry which is preliminary data.</text>
</comment>
<evidence type="ECO:0000313" key="2">
    <source>
        <dbReference type="Proteomes" id="UP000031433"/>
    </source>
</evidence>
<gene>
    <name evidence="1" type="ORF">SE37_03760</name>
</gene>
<evidence type="ECO:0000313" key="1">
    <source>
        <dbReference type="EMBL" id="KIE41807.1"/>
    </source>
</evidence>
<accession>A0A0C1QMF6</accession>
<keyword evidence="2" id="KW-1185">Reference proteome</keyword>
<sequence>MARPRLYIDEFVGITNRLETLPLAFAIQKEYGHEIILDWSELDSFSVAGTRRAKLRFWQKPGALRVRNCDAAQFATLGGKKIILRSLDGPSDKLDPIYLDVASRVTIAPHLADAIRRTFARAQGRPVVAVHIRHGDYRIVDESRYDPLACEWPAVPLWWYEAVMERIAFKQKDVSFFLSCTGDPATYETLHRRFDVFTLDVTSPYDYKGPDHDSRVNPVADLFALACCPVMLATPLSGYSHWAANALGIPAVCIIPRAGATPDNPLMGALRLYGKRLPAWRTAGREEGAEPISDDFEGVDLTGTADTSWL</sequence>
<dbReference type="AlphaFoldDB" id="A0A0C1QMF6"/>
<name>A0A0C1QMF6_9BACT</name>
<dbReference type="Gene3D" id="3.40.50.11350">
    <property type="match status" value="1"/>
</dbReference>